<organism evidence="2 3">
    <name type="scientific">Ensete ventricosum</name>
    <name type="common">Abyssinian banana</name>
    <name type="synonym">Musa ensete</name>
    <dbReference type="NCBI Taxonomy" id="4639"/>
    <lineage>
        <taxon>Eukaryota</taxon>
        <taxon>Viridiplantae</taxon>
        <taxon>Streptophyta</taxon>
        <taxon>Embryophyta</taxon>
        <taxon>Tracheophyta</taxon>
        <taxon>Spermatophyta</taxon>
        <taxon>Magnoliopsida</taxon>
        <taxon>Liliopsida</taxon>
        <taxon>Zingiberales</taxon>
        <taxon>Musaceae</taxon>
        <taxon>Ensete</taxon>
    </lineage>
</organism>
<name>A0A426X279_ENSVE</name>
<protein>
    <submittedName>
        <fullName evidence="2">Uncharacterized protein</fullName>
    </submittedName>
</protein>
<dbReference type="EMBL" id="AMZH03028674">
    <property type="protein sequence ID" value="RRT33584.1"/>
    <property type="molecule type" value="Genomic_DNA"/>
</dbReference>
<proteinExistence type="predicted"/>
<gene>
    <name evidence="2" type="ORF">B296_00051226</name>
</gene>
<evidence type="ECO:0000313" key="2">
    <source>
        <dbReference type="EMBL" id="RRT33584.1"/>
    </source>
</evidence>
<accession>A0A426X279</accession>
<feature type="region of interest" description="Disordered" evidence="1">
    <location>
        <begin position="82"/>
        <end position="104"/>
    </location>
</feature>
<reference evidence="2 3" key="1">
    <citation type="journal article" date="2014" name="Agronomy (Basel)">
        <title>A Draft Genome Sequence for Ensete ventricosum, the Drought-Tolerant Tree Against Hunger.</title>
        <authorList>
            <person name="Harrison J."/>
            <person name="Moore K.A."/>
            <person name="Paszkiewicz K."/>
            <person name="Jones T."/>
            <person name="Grant M."/>
            <person name="Ambacheew D."/>
            <person name="Muzemil S."/>
            <person name="Studholme D.J."/>
        </authorList>
    </citation>
    <scope>NUCLEOTIDE SEQUENCE [LARGE SCALE GENOMIC DNA]</scope>
</reference>
<dbReference type="Proteomes" id="UP000287651">
    <property type="component" value="Unassembled WGS sequence"/>
</dbReference>
<comment type="caution">
    <text evidence="2">The sequence shown here is derived from an EMBL/GenBank/DDBJ whole genome shotgun (WGS) entry which is preliminary data.</text>
</comment>
<sequence>MDGSPVSYLRGRLLEWWSSGRTPDPARRLGRVSSRRDPSDGQVSAMVDFVIPCPVKVRSVDLTFVRSAVRLLTPPILASDRLPVSGADPTERGGSGTRITERGGSGTRIWDLAERVVPGTNSGGLAERMNSGTNPRDLAERVNSGVNLGDLAERVNSGMNPGDLAERVNSGTKS</sequence>
<feature type="region of interest" description="Disordered" evidence="1">
    <location>
        <begin position="152"/>
        <end position="174"/>
    </location>
</feature>
<evidence type="ECO:0000256" key="1">
    <source>
        <dbReference type="SAM" id="MobiDB-lite"/>
    </source>
</evidence>
<dbReference type="AlphaFoldDB" id="A0A426X279"/>
<evidence type="ECO:0000313" key="3">
    <source>
        <dbReference type="Proteomes" id="UP000287651"/>
    </source>
</evidence>